<dbReference type="InterPro" id="IPR000008">
    <property type="entry name" value="C2_dom"/>
</dbReference>
<feature type="compositionally biased region" description="Acidic residues" evidence="1">
    <location>
        <begin position="197"/>
        <end position="208"/>
    </location>
</feature>
<dbReference type="Gene3D" id="2.60.40.150">
    <property type="entry name" value="C2 domain"/>
    <property type="match status" value="1"/>
</dbReference>
<dbReference type="OrthoDB" id="270970at2759"/>
<feature type="non-terminal residue" evidence="3">
    <location>
        <position position="1"/>
    </location>
</feature>
<feature type="compositionally biased region" description="Low complexity" evidence="1">
    <location>
        <begin position="251"/>
        <end position="260"/>
    </location>
</feature>
<dbReference type="AlphaFoldDB" id="A0A5J4TBP1"/>
<feature type="non-terminal residue" evidence="3">
    <location>
        <position position="311"/>
    </location>
</feature>
<evidence type="ECO:0000313" key="4">
    <source>
        <dbReference type="Proteomes" id="UP000324800"/>
    </source>
</evidence>
<evidence type="ECO:0000259" key="2">
    <source>
        <dbReference type="PROSITE" id="PS50004"/>
    </source>
</evidence>
<comment type="caution">
    <text evidence="3">The sequence shown here is derived from an EMBL/GenBank/DDBJ whole genome shotgun (WGS) entry which is preliminary data.</text>
</comment>
<evidence type="ECO:0000256" key="1">
    <source>
        <dbReference type="SAM" id="MobiDB-lite"/>
    </source>
</evidence>
<dbReference type="EMBL" id="SNRW01034020">
    <property type="protein sequence ID" value="KAA6355804.1"/>
    <property type="molecule type" value="Genomic_DNA"/>
</dbReference>
<name>A0A5J4TBP1_9EUKA</name>
<feature type="compositionally biased region" description="Basic and acidic residues" evidence="1">
    <location>
        <begin position="261"/>
        <end position="279"/>
    </location>
</feature>
<evidence type="ECO:0000313" key="3">
    <source>
        <dbReference type="EMBL" id="KAA6355804.1"/>
    </source>
</evidence>
<dbReference type="InterPro" id="IPR035892">
    <property type="entry name" value="C2_domain_sf"/>
</dbReference>
<feature type="compositionally biased region" description="Basic and acidic residues" evidence="1">
    <location>
        <begin position="169"/>
        <end position="183"/>
    </location>
</feature>
<sequence length="311" mass="36964">EKKRKKKDDKQKDFDYFDPLKVQGRELDESEYVIGVVRVKVLYLNNLAQNEPKRKPNPFTRLIIGAEEKETKTYNKAIDVDYDELFDIEFDPEKTNERELFVEVLDRKKKKYDKEEDEEYESDEDDYDYEEEVFVGGAAIPVYEGQNEVAGDMYIEIVYLPQQDYNKMIDKEKQKQLEQEKEKPKSRKPKQSGKSPDEDEDQDEDNEYQDPNKKQRRSKPKQKDYPSDDDEEDYQDPKDKQKQKERKKNQIPDQNKPDQNNPDKDKDKEKAKKDFENKLKNKPPQPPQGQRTIKALREAARLKIPSPEAIA</sequence>
<dbReference type="SUPFAM" id="SSF49562">
    <property type="entry name" value="C2 domain (Calcium/lipid-binding domain, CaLB)"/>
    <property type="match status" value="1"/>
</dbReference>
<feature type="domain" description="C2" evidence="2">
    <location>
        <begin position="18"/>
        <end position="155"/>
    </location>
</feature>
<dbReference type="PROSITE" id="PS50004">
    <property type="entry name" value="C2"/>
    <property type="match status" value="1"/>
</dbReference>
<feature type="region of interest" description="Disordered" evidence="1">
    <location>
        <begin position="169"/>
        <end position="311"/>
    </location>
</feature>
<dbReference type="CDD" id="cd00030">
    <property type="entry name" value="C2"/>
    <property type="match status" value="1"/>
</dbReference>
<dbReference type="Proteomes" id="UP000324800">
    <property type="component" value="Unassembled WGS sequence"/>
</dbReference>
<proteinExistence type="predicted"/>
<reference evidence="3 4" key="1">
    <citation type="submission" date="2019-03" db="EMBL/GenBank/DDBJ databases">
        <title>Single cell metagenomics reveals metabolic interactions within the superorganism composed of flagellate Streblomastix strix and complex community of Bacteroidetes bacteria on its surface.</title>
        <authorList>
            <person name="Treitli S.C."/>
            <person name="Kolisko M."/>
            <person name="Husnik F."/>
            <person name="Keeling P."/>
            <person name="Hampl V."/>
        </authorList>
    </citation>
    <scope>NUCLEOTIDE SEQUENCE [LARGE SCALE GENOMIC DNA]</scope>
    <source>
        <strain evidence="3">ST1C</strain>
    </source>
</reference>
<dbReference type="Pfam" id="PF00168">
    <property type="entry name" value="C2"/>
    <property type="match status" value="1"/>
</dbReference>
<gene>
    <name evidence="3" type="ORF">EZS28_048669</name>
</gene>
<protein>
    <recommendedName>
        <fullName evidence="2">C2 domain-containing protein</fullName>
    </recommendedName>
</protein>
<organism evidence="3 4">
    <name type="scientific">Streblomastix strix</name>
    <dbReference type="NCBI Taxonomy" id="222440"/>
    <lineage>
        <taxon>Eukaryota</taxon>
        <taxon>Metamonada</taxon>
        <taxon>Preaxostyla</taxon>
        <taxon>Oxymonadida</taxon>
        <taxon>Streblomastigidae</taxon>
        <taxon>Streblomastix</taxon>
    </lineage>
</organism>
<accession>A0A5J4TBP1</accession>